<reference evidence="2" key="1">
    <citation type="journal article" date="2018" name="Nat. Microbiol.">
        <title>Leveraging single-cell genomics to expand the fungal tree of life.</title>
        <authorList>
            <person name="Ahrendt S.R."/>
            <person name="Quandt C.A."/>
            <person name="Ciobanu D."/>
            <person name="Clum A."/>
            <person name="Salamov A."/>
            <person name="Andreopoulos B."/>
            <person name="Cheng J.F."/>
            <person name="Woyke T."/>
            <person name="Pelin A."/>
            <person name="Henrissat B."/>
            <person name="Reynolds N.K."/>
            <person name="Benny G.L."/>
            <person name="Smith M.E."/>
            <person name="James T.Y."/>
            <person name="Grigoriev I.V."/>
        </authorList>
    </citation>
    <scope>NUCLEOTIDE SEQUENCE [LARGE SCALE GENOMIC DNA]</scope>
    <source>
        <strain evidence="2">Benny S71-1</strain>
    </source>
</reference>
<dbReference type="Proteomes" id="UP000278143">
    <property type="component" value="Unassembled WGS sequence"/>
</dbReference>
<keyword evidence="2" id="KW-1185">Reference proteome</keyword>
<accession>A0A4P9Z773</accession>
<protein>
    <submittedName>
        <fullName evidence="1">Uncharacterized protein</fullName>
    </submittedName>
</protein>
<name>A0A4P9Z773_9FUNG</name>
<organism evidence="1 2">
    <name type="scientific">Syncephalis pseudoplumigaleata</name>
    <dbReference type="NCBI Taxonomy" id="1712513"/>
    <lineage>
        <taxon>Eukaryota</taxon>
        <taxon>Fungi</taxon>
        <taxon>Fungi incertae sedis</taxon>
        <taxon>Zoopagomycota</taxon>
        <taxon>Zoopagomycotina</taxon>
        <taxon>Zoopagomycetes</taxon>
        <taxon>Zoopagales</taxon>
        <taxon>Piptocephalidaceae</taxon>
        <taxon>Syncephalis</taxon>
    </lineage>
</organism>
<proteinExistence type="predicted"/>
<evidence type="ECO:0000313" key="2">
    <source>
        <dbReference type="Proteomes" id="UP000278143"/>
    </source>
</evidence>
<evidence type="ECO:0000313" key="1">
    <source>
        <dbReference type="EMBL" id="RKP27731.1"/>
    </source>
</evidence>
<sequence>MCRIWRSTSSTVGGCMGDAGVPLLMLRGSGARVADTRYIQHCAHRRTLLECHRSGELYGTLKRVPRGTYQVVWLLYISREAFSLQDLEFSAQVLDQTVNAISTSKPGADRLRGDDERALSEYAMPELLRVTPDHDYADVRFDVKDISQSWKGGIVGGTAYTIGTSM</sequence>
<gene>
    <name evidence="1" type="ORF">SYNPS1DRAFT_26631</name>
</gene>
<dbReference type="AlphaFoldDB" id="A0A4P9Z773"/>
<dbReference type="EMBL" id="KZ989160">
    <property type="protein sequence ID" value="RKP27731.1"/>
    <property type="molecule type" value="Genomic_DNA"/>
</dbReference>